<dbReference type="EMBL" id="CAMKVN010017047">
    <property type="protein sequence ID" value="CAI2197765.1"/>
    <property type="molecule type" value="Genomic_DNA"/>
</dbReference>
<feature type="non-terminal residue" evidence="2">
    <location>
        <position position="1"/>
    </location>
</feature>
<comment type="caution">
    <text evidence="2">The sequence shown here is derived from an EMBL/GenBank/DDBJ whole genome shotgun (WGS) entry which is preliminary data.</text>
</comment>
<proteinExistence type="predicted"/>
<evidence type="ECO:0000256" key="1">
    <source>
        <dbReference type="SAM" id="Coils"/>
    </source>
</evidence>
<evidence type="ECO:0000313" key="3">
    <source>
        <dbReference type="Proteomes" id="UP001153678"/>
    </source>
</evidence>
<dbReference type="AlphaFoldDB" id="A0A9W4TBT7"/>
<keyword evidence="3" id="KW-1185">Reference proteome</keyword>
<keyword evidence="1" id="KW-0175">Coiled coil</keyword>
<organism evidence="2 3">
    <name type="scientific">Funneliformis geosporum</name>
    <dbReference type="NCBI Taxonomy" id="1117311"/>
    <lineage>
        <taxon>Eukaryota</taxon>
        <taxon>Fungi</taxon>
        <taxon>Fungi incertae sedis</taxon>
        <taxon>Mucoromycota</taxon>
        <taxon>Glomeromycotina</taxon>
        <taxon>Glomeromycetes</taxon>
        <taxon>Glomerales</taxon>
        <taxon>Glomeraceae</taxon>
        <taxon>Funneliformis</taxon>
    </lineage>
</organism>
<accession>A0A9W4TBT7</accession>
<name>A0A9W4TBT7_9GLOM</name>
<dbReference type="Proteomes" id="UP001153678">
    <property type="component" value="Unassembled WGS sequence"/>
</dbReference>
<protein>
    <submittedName>
        <fullName evidence="2">14582_t:CDS:1</fullName>
    </submittedName>
</protein>
<feature type="coiled-coil region" evidence="1">
    <location>
        <begin position="1"/>
        <end position="76"/>
    </location>
</feature>
<reference evidence="2" key="1">
    <citation type="submission" date="2022-08" db="EMBL/GenBank/DDBJ databases">
        <authorList>
            <person name="Kallberg Y."/>
            <person name="Tangrot J."/>
            <person name="Rosling A."/>
        </authorList>
    </citation>
    <scope>NUCLEOTIDE SEQUENCE</scope>
    <source>
        <strain evidence="2">Wild A</strain>
    </source>
</reference>
<evidence type="ECO:0000313" key="2">
    <source>
        <dbReference type="EMBL" id="CAI2197765.1"/>
    </source>
</evidence>
<sequence>NEDYETKTDELTRKKGELEAEITKKSELEKKHKNKAKLLDEEQCENNKLVEKITSLEAKEKELNRTNLEESQTVNELSTKLRN</sequence>
<gene>
    <name evidence="2" type="ORF">FWILDA_LOCUS18238</name>
</gene>